<dbReference type="STRING" id="56723.ENSLBEP00000023349"/>
<feature type="domain" description="C-type lectin" evidence="3">
    <location>
        <begin position="59"/>
        <end position="176"/>
    </location>
</feature>
<dbReference type="SUPFAM" id="SSF56436">
    <property type="entry name" value="C-type lectin-like"/>
    <property type="match status" value="1"/>
</dbReference>
<reference evidence="4" key="1">
    <citation type="submission" date="2025-08" db="UniProtKB">
        <authorList>
            <consortium name="Ensembl"/>
        </authorList>
    </citation>
    <scope>IDENTIFICATION</scope>
</reference>
<dbReference type="PANTHER" id="PTHR46746:SF9">
    <property type="entry name" value="CD209 ANTIGEN-LIKE PROTEIN C-LIKE"/>
    <property type="match status" value="1"/>
</dbReference>
<dbReference type="Gene3D" id="3.10.100.10">
    <property type="entry name" value="Mannose-Binding Protein A, subunit A"/>
    <property type="match status" value="1"/>
</dbReference>
<dbReference type="PANTHER" id="PTHR46746">
    <property type="entry name" value="KILLER CELL LECTIN-LIKE RECEPTOR SUBFAMILY F MEMBER 2"/>
    <property type="match status" value="1"/>
</dbReference>
<dbReference type="PROSITE" id="PS50041">
    <property type="entry name" value="C_TYPE_LECTIN_2"/>
    <property type="match status" value="1"/>
</dbReference>
<dbReference type="GeneTree" id="ENSGT00940000177209"/>
<dbReference type="InterPro" id="IPR016187">
    <property type="entry name" value="CTDL_fold"/>
</dbReference>
<dbReference type="InterPro" id="IPR016186">
    <property type="entry name" value="C-type_lectin-like/link_sf"/>
</dbReference>
<dbReference type="Ensembl" id="ENSLBET00000024571.1">
    <property type="protein sequence ID" value="ENSLBEP00000023349.1"/>
    <property type="gene ID" value="ENSLBEG00000017915.1"/>
</dbReference>
<dbReference type="SMART" id="SM00034">
    <property type="entry name" value="CLECT"/>
    <property type="match status" value="1"/>
</dbReference>
<keyword evidence="1" id="KW-0430">Lectin</keyword>
<dbReference type="InParanoid" id="A0A3Q3FVD0"/>
<protein>
    <recommendedName>
        <fullName evidence="3">C-type lectin domain-containing protein</fullName>
    </recommendedName>
</protein>
<dbReference type="InterPro" id="IPR051379">
    <property type="entry name" value="C-type_Lectin_Receptor_IMM"/>
</dbReference>
<evidence type="ECO:0000313" key="5">
    <source>
        <dbReference type="Proteomes" id="UP000261660"/>
    </source>
</evidence>
<dbReference type="Pfam" id="PF00059">
    <property type="entry name" value="Lectin_C"/>
    <property type="match status" value="1"/>
</dbReference>
<organism evidence="4 5">
    <name type="scientific">Labrus bergylta</name>
    <name type="common">ballan wrasse</name>
    <dbReference type="NCBI Taxonomy" id="56723"/>
    <lineage>
        <taxon>Eukaryota</taxon>
        <taxon>Metazoa</taxon>
        <taxon>Chordata</taxon>
        <taxon>Craniata</taxon>
        <taxon>Vertebrata</taxon>
        <taxon>Euteleostomi</taxon>
        <taxon>Actinopterygii</taxon>
        <taxon>Neopterygii</taxon>
        <taxon>Teleostei</taxon>
        <taxon>Neoteleostei</taxon>
        <taxon>Acanthomorphata</taxon>
        <taxon>Eupercaria</taxon>
        <taxon>Labriformes</taxon>
        <taxon>Labridae</taxon>
        <taxon>Labrus</taxon>
    </lineage>
</organism>
<dbReference type="AlphaFoldDB" id="A0A3Q3FVD0"/>
<evidence type="ECO:0000256" key="1">
    <source>
        <dbReference type="ARBA" id="ARBA00022734"/>
    </source>
</evidence>
<sequence length="183" mass="21552">MIFRKSSVIFRTSNLSNCFLREIFKIHALLFSDRFSFLWRLCNKSTLKCSRCLPGWTEHASRCFFLSPIQRSWENTRRECFSENGDLAVVLNEADQAFLTTLTYQFVKQNPQVDFYSAWIGLQDMVREGRYWWVNGNELNSKDFVAIVPPRDIGVKDWLKSWDDIVCVGNRHYICETQALILD</sequence>
<name>A0A3Q3FVD0_9LABR</name>
<proteinExistence type="predicted"/>
<keyword evidence="2" id="KW-1015">Disulfide bond</keyword>
<reference evidence="4" key="2">
    <citation type="submission" date="2025-09" db="UniProtKB">
        <authorList>
            <consortium name="Ensembl"/>
        </authorList>
    </citation>
    <scope>IDENTIFICATION</scope>
</reference>
<accession>A0A3Q3FVD0</accession>
<evidence type="ECO:0000256" key="2">
    <source>
        <dbReference type="ARBA" id="ARBA00023157"/>
    </source>
</evidence>
<evidence type="ECO:0000259" key="3">
    <source>
        <dbReference type="PROSITE" id="PS50041"/>
    </source>
</evidence>
<dbReference type="InterPro" id="IPR001304">
    <property type="entry name" value="C-type_lectin-like"/>
</dbReference>
<evidence type="ECO:0000313" key="4">
    <source>
        <dbReference type="Ensembl" id="ENSLBEP00000023349.1"/>
    </source>
</evidence>
<dbReference type="GO" id="GO:0030246">
    <property type="term" value="F:carbohydrate binding"/>
    <property type="evidence" value="ECO:0007669"/>
    <property type="project" value="UniProtKB-KW"/>
</dbReference>
<dbReference type="Proteomes" id="UP000261660">
    <property type="component" value="Unplaced"/>
</dbReference>
<keyword evidence="5" id="KW-1185">Reference proteome</keyword>